<dbReference type="Proteomes" id="UP000638732">
    <property type="component" value="Unassembled WGS sequence"/>
</dbReference>
<reference evidence="2" key="2">
    <citation type="submission" date="2020-10" db="EMBL/GenBank/DDBJ databases">
        <title>Mucilaginibacter sp. nov., isolated from soil.</title>
        <authorList>
            <person name="Jeon C.O."/>
        </authorList>
    </citation>
    <scope>NUCLEOTIDE SEQUENCE</scope>
    <source>
        <strain evidence="2">R11</strain>
    </source>
</reference>
<protein>
    <submittedName>
        <fullName evidence="2">DUF2752 domain-containing protein</fullName>
    </submittedName>
</protein>
<gene>
    <name evidence="2" type="ORF">GSY63_23305</name>
</gene>
<organism evidence="2 3">
    <name type="scientific">Mucilaginibacter agri</name>
    <dbReference type="NCBI Taxonomy" id="2695265"/>
    <lineage>
        <taxon>Bacteria</taxon>
        <taxon>Pseudomonadati</taxon>
        <taxon>Bacteroidota</taxon>
        <taxon>Sphingobacteriia</taxon>
        <taxon>Sphingobacteriales</taxon>
        <taxon>Sphingobacteriaceae</taxon>
        <taxon>Mucilaginibacter</taxon>
    </lineage>
</organism>
<keyword evidence="3" id="KW-1185">Reference proteome</keyword>
<evidence type="ECO:0000313" key="3">
    <source>
        <dbReference type="Proteomes" id="UP000638732"/>
    </source>
</evidence>
<dbReference type="Pfam" id="PF10825">
    <property type="entry name" value="DUF2752"/>
    <property type="match status" value="1"/>
</dbReference>
<evidence type="ECO:0000256" key="1">
    <source>
        <dbReference type="SAM" id="Phobius"/>
    </source>
</evidence>
<sequence>MIYRLFCNYMDAITWLQNNLLSCFFKKITGIDCPFCGLQRSIIALLYGDFTNSFRYYPATILLILALGISLPGNRLMFEHKPMVQKSIYALSALVIVANYAYKIKSGLI</sequence>
<comment type="caution">
    <text evidence="2">The sequence shown here is derived from an EMBL/GenBank/DDBJ whole genome shotgun (WGS) entry which is preliminary data.</text>
</comment>
<reference evidence="2" key="1">
    <citation type="submission" date="2020-01" db="EMBL/GenBank/DDBJ databases">
        <authorList>
            <person name="Seo Y.L."/>
        </authorList>
    </citation>
    <scope>NUCLEOTIDE SEQUENCE</scope>
    <source>
        <strain evidence="2">R11</strain>
    </source>
</reference>
<feature type="transmembrane region" description="Helical" evidence="1">
    <location>
        <begin position="54"/>
        <end position="71"/>
    </location>
</feature>
<accession>A0A966DW98</accession>
<dbReference type="EMBL" id="WWEO01000045">
    <property type="protein sequence ID" value="NCD72311.1"/>
    <property type="molecule type" value="Genomic_DNA"/>
</dbReference>
<dbReference type="InterPro" id="IPR021215">
    <property type="entry name" value="DUF2752"/>
</dbReference>
<keyword evidence="1" id="KW-0812">Transmembrane</keyword>
<keyword evidence="1" id="KW-1133">Transmembrane helix</keyword>
<evidence type="ECO:0000313" key="2">
    <source>
        <dbReference type="EMBL" id="NCD72311.1"/>
    </source>
</evidence>
<proteinExistence type="predicted"/>
<dbReference type="AlphaFoldDB" id="A0A966DW98"/>
<keyword evidence="1" id="KW-0472">Membrane</keyword>
<name>A0A966DW98_9SPHI</name>
<dbReference type="RefSeq" id="WP_166588260.1">
    <property type="nucleotide sequence ID" value="NZ_WWEO01000045.1"/>
</dbReference>